<sequence length="114" mass="12864">MYSYILLIFVVIFYAGNILMGKAMNDLPPFTIAFFRLFAAFIFLLPIGYRRALKAKPVFLKHYKPLLVMTITGVAFFNTFIYASLQFTSATNVAVLETIIPVLTVILSSVVLKE</sequence>
<evidence type="ECO:0000256" key="7">
    <source>
        <dbReference type="SAM" id="Phobius"/>
    </source>
</evidence>
<keyword evidence="10" id="KW-1185">Reference proteome</keyword>
<dbReference type="GO" id="GO:0005886">
    <property type="term" value="C:plasma membrane"/>
    <property type="evidence" value="ECO:0007669"/>
    <property type="project" value="UniProtKB-SubCell"/>
</dbReference>
<keyword evidence="3" id="KW-1003">Cell membrane</keyword>
<evidence type="ECO:0000256" key="5">
    <source>
        <dbReference type="ARBA" id="ARBA00022989"/>
    </source>
</evidence>
<evidence type="ECO:0000313" key="9">
    <source>
        <dbReference type="EMBL" id="CDQ24725.1"/>
    </source>
</evidence>
<dbReference type="InterPro" id="IPR050638">
    <property type="entry name" value="AA-Vitamin_Transporters"/>
</dbReference>
<comment type="subcellular location">
    <subcellularLocation>
        <location evidence="1">Cell membrane</location>
        <topology evidence="1">Multi-pass membrane protein</topology>
    </subcellularLocation>
</comment>
<evidence type="ECO:0000259" key="8">
    <source>
        <dbReference type="Pfam" id="PF00892"/>
    </source>
</evidence>
<dbReference type="PANTHER" id="PTHR32322:SF18">
    <property type="entry name" value="S-ADENOSYLMETHIONINE_S-ADENOSYLHOMOCYSTEINE TRANSPORTER"/>
    <property type="match status" value="1"/>
</dbReference>
<keyword evidence="6 7" id="KW-0472">Membrane</keyword>
<comment type="caution">
    <text evidence="9">The sequence shown here is derived from an EMBL/GenBank/DDBJ whole genome shotgun (WGS) entry which is preliminary data.</text>
</comment>
<dbReference type="SUPFAM" id="SSF103481">
    <property type="entry name" value="Multidrug resistance efflux transporter EmrE"/>
    <property type="match status" value="1"/>
</dbReference>
<dbReference type="InterPro" id="IPR000620">
    <property type="entry name" value="EamA_dom"/>
</dbReference>
<evidence type="ECO:0000256" key="3">
    <source>
        <dbReference type="ARBA" id="ARBA00022475"/>
    </source>
</evidence>
<organism evidence="9 10">
    <name type="scientific">Halobacillus karajensis</name>
    <dbReference type="NCBI Taxonomy" id="195088"/>
    <lineage>
        <taxon>Bacteria</taxon>
        <taxon>Bacillati</taxon>
        <taxon>Bacillota</taxon>
        <taxon>Bacilli</taxon>
        <taxon>Bacillales</taxon>
        <taxon>Bacillaceae</taxon>
        <taxon>Halobacillus</taxon>
    </lineage>
</organism>
<dbReference type="Pfam" id="PF00892">
    <property type="entry name" value="EamA"/>
    <property type="match status" value="1"/>
</dbReference>
<keyword evidence="4 7" id="KW-0812">Transmembrane</keyword>
<reference evidence="9 10" key="2">
    <citation type="submission" date="2014-05" db="EMBL/GenBank/DDBJ databases">
        <title>Draft genome sequence of Halobacillus karajensis HK-03.</title>
        <authorList>
            <person name="Khelaifia S."/>
            <person name="Croce O."/>
            <person name="Lagier J.C."/>
            <person name="Raoult D."/>
        </authorList>
    </citation>
    <scope>NUCLEOTIDE SEQUENCE [LARGE SCALE GENOMIC DNA]</scope>
    <source>
        <strain evidence="9 10">HD-03</strain>
    </source>
</reference>
<evidence type="ECO:0000313" key="10">
    <source>
        <dbReference type="Proteomes" id="UP000028868"/>
    </source>
</evidence>
<dbReference type="AlphaFoldDB" id="A0A024P792"/>
<dbReference type="RefSeq" id="WP_035510726.1">
    <property type="nucleotide sequence ID" value="NZ_CCDH010000004.1"/>
</dbReference>
<reference evidence="10" key="1">
    <citation type="submission" date="2014-03" db="EMBL/GenBank/DDBJ databases">
        <authorList>
            <person name="Urmite Genomes U."/>
        </authorList>
    </citation>
    <scope>NUCLEOTIDE SEQUENCE [LARGE SCALE GENOMIC DNA]</scope>
    <source>
        <strain evidence="10">HD-03</strain>
    </source>
</reference>
<evidence type="ECO:0000256" key="4">
    <source>
        <dbReference type="ARBA" id="ARBA00022692"/>
    </source>
</evidence>
<dbReference type="EMBL" id="CCDI010000004">
    <property type="protein sequence ID" value="CDQ24725.1"/>
    <property type="molecule type" value="Genomic_DNA"/>
</dbReference>
<protein>
    <submittedName>
        <fullName evidence="9">Carboxylate/amino acid/amine transporter</fullName>
    </submittedName>
</protein>
<keyword evidence="5 7" id="KW-1133">Transmembrane helix</keyword>
<evidence type="ECO:0000256" key="2">
    <source>
        <dbReference type="ARBA" id="ARBA00007362"/>
    </source>
</evidence>
<evidence type="ECO:0000256" key="1">
    <source>
        <dbReference type="ARBA" id="ARBA00004651"/>
    </source>
</evidence>
<dbReference type="Proteomes" id="UP000028868">
    <property type="component" value="Unassembled WGS sequence"/>
</dbReference>
<dbReference type="PANTHER" id="PTHR32322">
    <property type="entry name" value="INNER MEMBRANE TRANSPORTER"/>
    <property type="match status" value="1"/>
</dbReference>
<gene>
    <name evidence="9" type="ORF">BN983_03021</name>
</gene>
<evidence type="ECO:0000256" key="6">
    <source>
        <dbReference type="ARBA" id="ARBA00023136"/>
    </source>
</evidence>
<feature type="transmembrane region" description="Helical" evidence="7">
    <location>
        <begin position="93"/>
        <end position="112"/>
    </location>
</feature>
<feature type="domain" description="EamA" evidence="8">
    <location>
        <begin position="3"/>
        <end position="114"/>
    </location>
</feature>
<proteinExistence type="inferred from homology"/>
<feature type="transmembrane region" description="Helical" evidence="7">
    <location>
        <begin position="5"/>
        <end position="21"/>
    </location>
</feature>
<feature type="transmembrane region" description="Helical" evidence="7">
    <location>
        <begin position="66"/>
        <end position="87"/>
    </location>
</feature>
<name>A0A024P792_9BACI</name>
<comment type="similarity">
    <text evidence="2">Belongs to the EamA transporter family.</text>
</comment>
<accession>A0A024P792</accession>
<feature type="transmembrane region" description="Helical" evidence="7">
    <location>
        <begin position="27"/>
        <end position="45"/>
    </location>
</feature>
<dbReference type="InterPro" id="IPR037185">
    <property type="entry name" value="EmrE-like"/>
</dbReference>